<reference evidence="2" key="1">
    <citation type="submission" date="2014-11" db="EMBL/GenBank/DDBJ databases">
        <authorList>
            <person name="Amaro Gonzalez C."/>
        </authorList>
    </citation>
    <scope>NUCLEOTIDE SEQUENCE</scope>
</reference>
<sequence length="54" mass="5916">MLNGALLALLFPVVNTRLVSVASRHNRTMQPLPLPPGLVYLHNATPPVSCQRLK</sequence>
<accession>A0A0E9P8Y2</accession>
<organism evidence="2">
    <name type="scientific">Anguilla anguilla</name>
    <name type="common">European freshwater eel</name>
    <name type="synonym">Muraena anguilla</name>
    <dbReference type="NCBI Taxonomy" id="7936"/>
    <lineage>
        <taxon>Eukaryota</taxon>
        <taxon>Metazoa</taxon>
        <taxon>Chordata</taxon>
        <taxon>Craniata</taxon>
        <taxon>Vertebrata</taxon>
        <taxon>Euteleostomi</taxon>
        <taxon>Actinopterygii</taxon>
        <taxon>Neopterygii</taxon>
        <taxon>Teleostei</taxon>
        <taxon>Anguilliformes</taxon>
        <taxon>Anguillidae</taxon>
        <taxon>Anguilla</taxon>
    </lineage>
</organism>
<proteinExistence type="predicted"/>
<keyword evidence="1" id="KW-0732">Signal</keyword>
<dbReference type="EMBL" id="GBXM01108289">
    <property type="protein sequence ID" value="JAH00288.1"/>
    <property type="molecule type" value="Transcribed_RNA"/>
</dbReference>
<protein>
    <submittedName>
        <fullName evidence="2">Uncharacterized protein</fullName>
    </submittedName>
</protein>
<feature type="chain" id="PRO_5002430839" evidence="1">
    <location>
        <begin position="17"/>
        <end position="54"/>
    </location>
</feature>
<reference evidence="2" key="2">
    <citation type="journal article" date="2015" name="Fish Shellfish Immunol.">
        <title>Early steps in the European eel (Anguilla anguilla)-Vibrio vulnificus interaction in the gills: Role of the RtxA13 toxin.</title>
        <authorList>
            <person name="Callol A."/>
            <person name="Pajuelo D."/>
            <person name="Ebbesson L."/>
            <person name="Teles M."/>
            <person name="MacKenzie S."/>
            <person name="Amaro C."/>
        </authorList>
    </citation>
    <scope>NUCLEOTIDE SEQUENCE</scope>
</reference>
<evidence type="ECO:0000256" key="1">
    <source>
        <dbReference type="SAM" id="SignalP"/>
    </source>
</evidence>
<feature type="signal peptide" evidence="1">
    <location>
        <begin position="1"/>
        <end position="16"/>
    </location>
</feature>
<evidence type="ECO:0000313" key="2">
    <source>
        <dbReference type="EMBL" id="JAH00288.1"/>
    </source>
</evidence>
<name>A0A0E9P8Y2_ANGAN</name>
<dbReference type="AlphaFoldDB" id="A0A0E9P8Y2"/>